<feature type="transmembrane region" description="Helical" evidence="1">
    <location>
        <begin position="39"/>
        <end position="60"/>
    </location>
</feature>
<protein>
    <submittedName>
        <fullName evidence="2">Uncharacterized protein</fullName>
    </submittedName>
</protein>
<dbReference type="EMBL" id="JAIWYP010000001">
    <property type="protein sequence ID" value="KAH3898355.1"/>
    <property type="molecule type" value="Genomic_DNA"/>
</dbReference>
<reference evidence="2" key="2">
    <citation type="submission" date="2020-11" db="EMBL/GenBank/DDBJ databases">
        <authorList>
            <person name="McCartney M.A."/>
            <person name="Auch B."/>
            <person name="Kono T."/>
            <person name="Mallez S."/>
            <person name="Becker A."/>
            <person name="Gohl D.M."/>
            <person name="Silverstein K.A.T."/>
            <person name="Koren S."/>
            <person name="Bechman K.B."/>
            <person name="Herman A."/>
            <person name="Abrahante J.E."/>
            <person name="Garbe J."/>
        </authorList>
    </citation>
    <scope>NUCLEOTIDE SEQUENCE</scope>
    <source>
        <strain evidence="2">Duluth1</strain>
        <tissue evidence="2">Whole animal</tissue>
    </source>
</reference>
<proteinExistence type="predicted"/>
<evidence type="ECO:0000313" key="3">
    <source>
        <dbReference type="Proteomes" id="UP000828390"/>
    </source>
</evidence>
<keyword evidence="3" id="KW-1185">Reference proteome</keyword>
<organism evidence="2 3">
    <name type="scientific">Dreissena polymorpha</name>
    <name type="common">Zebra mussel</name>
    <name type="synonym">Mytilus polymorpha</name>
    <dbReference type="NCBI Taxonomy" id="45954"/>
    <lineage>
        <taxon>Eukaryota</taxon>
        <taxon>Metazoa</taxon>
        <taxon>Spiralia</taxon>
        <taxon>Lophotrochozoa</taxon>
        <taxon>Mollusca</taxon>
        <taxon>Bivalvia</taxon>
        <taxon>Autobranchia</taxon>
        <taxon>Heteroconchia</taxon>
        <taxon>Euheterodonta</taxon>
        <taxon>Imparidentia</taxon>
        <taxon>Neoheterodontei</taxon>
        <taxon>Myida</taxon>
        <taxon>Dreissenoidea</taxon>
        <taxon>Dreissenidae</taxon>
        <taxon>Dreissena</taxon>
    </lineage>
</organism>
<gene>
    <name evidence="2" type="ORF">DPMN_022584</name>
</gene>
<name>A0A9D4NMR7_DREPO</name>
<comment type="caution">
    <text evidence="2">The sequence shown here is derived from an EMBL/GenBank/DDBJ whole genome shotgun (WGS) entry which is preliminary data.</text>
</comment>
<reference evidence="2" key="1">
    <citation type="journal article" date="2019" name="bioRxiv">
        <title>The Genome of the Zebra Mussel, Dreissena polymorpha: A Resource for Invasive Species Research.</title>
        <authorList>
            <person name="McCartney M.A."/>
            <person name="Auch B."/>
            <person name="Kono T."/>
            <person name="Mallez S."/>
            <person name="Zhang Y."/>
            <person name="Obille A."/>
            <person name="Becker A."/>
            <person name="Abrahante J.E."/>
            <person name="Garbe J."/>
            <person name="Badalamenti J.P."/>
            <person name="Herman A."/>
            <person name="Mangelson H."/>
            <person name="Liachko I."/>
            <person name="Sullivan S."/>
            <person name="Sone E.D."/>
            <person name="Koren S."/>
            <person name="Silverstein K.A.T."/>
            <person name="Beckman K.B."/>
            <person name="Gohl D.M."/>
        </authorList>
    </citation>
    <scope>NUCLEOTIDE SEQUENCE</scope>
    <source>
        <strain evidence="2">Duluth1</strain>
        <tissue evidence="2">Whole animal</tissue>
    </source>
</reference>
<sequence length="97" mass="10782">MQDKGFIILGICKQWKGCEFVLDHLKGLVLGFTSRPNSWFNGLFGPFLALAGSASGIMAFQKAFQQFVHNTLHTSCKNQQSQETVSAPLCFWVLAIE</sequence>
<evidence type="ECO:0000256" key="1">
    <source>
        <dbReference type="SAM" id="Phobius"/>
    </source>
</evidence>
<keyword evidence="1" id="KW-1133">Transmembrane helix</keyword>
<dbReference type="AlphaFoldDB" id="A0A9D4NMR7"/>
<keyword evidence="1" id="KW-0472">Membrane</keyword>
<keyword evidence="1" id="KW-0812">Transmembrane</keyword>
<dbReference type="Proteomes" id="UP000828390">
    <property type="component" value="Unassembled WGS sequence"/>
</dbReference>
<accession>A0A9D4NMR7</accession>
<evidence type="ECO:0000313" key="2">
    <source>
        <dbReference type="EMBL" id="KAH3898355.1"/>
    </source>
</evidence>